<sequence>MKEDIHIVGPHAGGKLAIEFGPRSNYVSNYGSHLIKLGKNKQNPPDFSAFKFSSVQGCESQLLSGYYHFFRLKRSKRLCLESILRENCLLVEKLSPSECIYSALQNGDVPLMAPAVLDSSREGLQKLTGEAMRPSDVSRDNDDINGENSSGSDAEYMKLLPFALSFSAAPTFFLRLYLKLLMNHSVSKVSFVELNQEKSTETASILAQSNIAILDCSKNDVGFHTSQEAPSRESPCDRYLHCAKDDQAVQLVVCGCADLRTPEDNQSSDLHAGRIHIGVAVGKETNAASDKTSRPPLDGERITNGACPSLNGIKIDTPHYNEGDKPANDGSLRGLPPTGMACDMKSSLVPSPNPTAPRSVWHCSRSSSFYGHFSRGWSDAKSDGSLNSFGNGPKKPRTHVTYSYPSGASGSSSKPQQRTIPHERIRTPNEKRASDVAQVPQRNWELLSCHANLLITVGDKGWRESGAEVVLELVENEWNLAVKVSGTTKYSHKAHQFLQPGSTNRYTHAMMWREGKEWTLKFSDRSQWALLKEIHEECYNRNFHAASVKNIPIPGVRVVEDYDDSGMELSFRSSAIYFQQVETDIEMALNPSRVPYNMDSDDARWISSRQSSSDVNDNGYGHIYVEMFERTMDMFEKKAHALQRDHFTSEEMDDLKGIYEHWRQKRQKKGMPLIRLLQVPPMFAFCMKPRGLEVPNKGSKQRSQKRFSVTGQSNGFHGDQDSFHAFGRRLNGPSFGDDRAIYLGHNYGHVDNSQMAQTSPLGYSPRDVPGQGYFPIGNDGFNRNYPPRLQRYKSKKSGAIASPRHSQVVTAYSRGATSSKKNTLHRNSHQQFSSEGSQRPSSEQWDQIDMDEYKLLDASGLAQHERPQRLLCKANVAVHRAVVALLTAEAMKASSEDRKDDGQVI</sequence>
<name>A0ABD3L405_EUCGL</name>
<feature type="compositionally biased region" description="Basic and acidic residues" evidence="7">
    <location>
        <begin position="291"/>
        <end position="301"/>
    </location>
</feature>
<dbReference type="Pfam" id="PF10513">
    <property type="entry name" value="EPL1"/>
    <property type="match status" value="1"/>
</dbReference>
<evidence type="ECO:0000256" key="5">
    <source>
        <dbReference type="ARBA" id="ARBA00023242"/>
    </source>
</evidence>
<feature type="region of interest" description="Disordered" evidence="7">
    <location>
        <begin position="694"/>
        <end position="714"/>
    </location>
</feature>
<dbReference type="GO" id="GO:0035267">
    <property type="term" value="C:NuA4 histone acetyltransferase complex"/>
    <property type="evidence" value="ECO:0007669"/>
    <property type="project" value="UniProtKB-ARBA"/>
</dbReference>
<dbReference type="InterPro" id="IPR024943">
    <property type="entry name" value="Enhancer_polycomb"/>
</dbReference>
<feature type="compositionally biased region" description="Polar residues" evidence="7">
    <location>
        <begin position="829"/>
        <end position="844"/>
    </location>
</feature>
<dbReference type="Proteomes" id="UP001634007">
    <property type="component" value="Unassembled WGS sequence"/>
</dbReference>
<evidence type="ECO:0000256" key="3">
    <source>
        <dbReference type="ARBA" id="ARBA00023015"/>
    </source>
</evidence>
<feature type="compositionally biased region" description="Polar residues" evidence="7">
    <location>
        <begin position="804"/>
        <end position="821"/>
    </location>
</feature>
<dbReference type="AlphaFoldDB" id="A0ABD3L405"/>
<feature type="domain" description="Enhancer of polycomb-like N-terminal" evidence="8">
    <location>
        <begin position="542"/>
        <end position="637"/>
    </location>
</feature>
<keyword evidence="5 6" id="KW-0539">Nucleus</keyword>
<evidence type="ECO:0000256" key="4">
    <source>
        <dbReference type="ARBA" id="ARBA00023163"/>
    </source>
</evidence>
<comment type="similarity">
    <text evidence="2 6">Belongs to the enhancer of polycomb family.</text>
</comment>
<evidence type="ECO:0000256" key="2">
    <source>
        <dbReference type="ARBA" id="ARBA00008035"/>
    </source>
</evidence>
<reference evidence="9 10" key="1">
    <citation type="submission" date="2024-11" db="EMBL/GenBank/DDBJ databases">
        <title>Chromosome-level genome assembly of Eucalyptus globulus Labill. provides insights into its genome evolution.</title>
        <authorList>
            <person name="Li X."/>
        </authorList>
    </citation>
    <scope>NUCLEOTIDE SEQUENCE [LARGE SCALE GENOMIC DNA]</scope>
    <source>
        <strain evidence="9">CL2024</strain>
        <tissue evidence="9">Fresh tender leaves</tissue>
    </source>
</reference>
<feature type="region of interest" description="Disordered" evidence="7">
    <location>
        <begin position="387"/>
        <end position="425"/>
    </location>
</feature>
<proteinExistence type="inferred from homology"/>
<gene>
    <name evidence="9" type="ORF">ACJRO7_014441</name>
</gene>
<keyword evidence="3 6" id="KW-0805">Transcription regulation</keyword>
<protein>
    <recommendedName>
        <fullName evidence="6">Enhancer of polycomb-like protein</fullName>
    </recommendedName>
</protein>
<comment type="caution">
    <text evidence="9">The sequence shown here is derived from an EMBL/GenBank/DDBJ whole genome shotgun (WGS) entry which is preliminary data.</text>
</comment>
<evidence type="ECO:0000313" key="10">
    <source>
        <dbReference type="Proteomes" id="UP001634007"/>
    </source>
</evidence>
<feature type="region of interest" description="Disordered" evidence="7">
    <location>
        <begin position="756"/>
        <end position="844"/>
    </location>
</feature>
<feature type="region of interest" description="Disordered" evidence="7">
    <location>
        <begin position="284"/>
        <end position="305"/>
    </location>
</feature>
<evidence type="ECO:0000256" key="1">
    <source>
        <dbReference type="ARBA" id="ARBA00004123"/>
    </source>
</evidence>
<evidence type="ECO:0000256" key="6">
    <source>
        <dbReference type="RuleBase" id="RU361124"/>
    </source>
</evidence>
<dbReference type="InterPro" id="IPR019542">
    <property type="entry name" value="Enhancer_polycomb-like_N"/>
</dbReference>
<evidence type="ECO:0000259" key="8">
    <source>
        <dbReference type="Pfam" id="PF10513"/>
    </source>
</evidence>
<evidence type="ECO:0000256" key="7">
    <source>
        <dbReference type="SAM" id="MobiDB-lite"/>
    </source>
</evidence>
<accession>A0ABD3L405</accession>
<feature type="region of interest" description="Disordered" evidence="7">
    <location>
        <begin position="130"/>
        <end position="150"/>
    </location>
</feature>
<evidence type="ECO:0000313" key="9">
    <source>
        <dbReference type="EMBL" id="KAL3745334.1"/>
    </source>
</evidence>
<dbReference type="GO" id="GO:0005634">
    <property type="term" value="C:nucleus"/>
    <property type="evidence" value="ECO:0007669"/>
    <property type="project" value="UniProtKB-SubCell"/>
</dbReference>
<organism evidence="9 10">
    <name type="scientific">Eucalyptus globulus</name>
    <name type="common">Tasmanian blue gum</name>
    <dbReference type="NCBI Taxonomy" id="34317"/>
    <lineage>
        <taxon>Eukaryota</taxon>
        <taxon>Viridiplantae</taxon>
        <taxon>Streptophyta</taxon>
        <taxon>Embryophyta</taxon>
        <taxon>Tracheophyta</taxon>
        <taxon>Spermatophyta</taxon>
        <taxon>Magnoliopsida</taxon>
        <taxon>eudicotyledons</taxon>
        <taxon>Gunneridae</taxon>
        <taxon>Pentapetalae</taxon>
        <taxon>rosids</taxon>
        <taxon>malvids</taxon>
        <taxon>Myrtales</taxon>
        <taxon>Myrtaceae</taxon>
        <taxon>Myrtoideae</taxon>
        <taxon>Eucalypteae</taxon>
        <taxon>Eucalyptus</taxon>
    </lineage>
</organism>
<keyword evidence="4 6" id="KW-0804">Transcription</keyword>
<dbReference type="EMBL" id="JBJKBG010000003">
    <property type="protein sequence ID" value="KAL3745334.1"/>
    <property type="molecule type" value="Genomic_DNA"/>
</dbReference>
<dbReference type="PANTHER" id="PTHR14898">
    <property type="entry name" value="ENHANCER OF POLYCOMB"/>
    <property type="match status" value="1"/>
</dbReference>
<feature type="compositionally biased region" description="Low complexity" evidence="7">
    <location>
        <begin position="402"/>
        <end position="413"/>
    </location>
</feature>
<keyword evidence="10" id="KW-1185">Reference proteome</keyword>
<comment type="subcellular location">
    <subcellularLocation>
        <location evidence="1 6">Nucleus</location>
    </subcellularLocation>
</comment>